<dbReference type="SUPFAM" id="SSF51445">
    <property type="entry name" value="(Trans)glycosidases"/>
    <property type="match status" value="1"/>
</dbReference>
<keyword evidence="5" id="KW-1185">Reference proteome</keyword>
<dbReference type="AlphaFoldDB" id="A0A068NU10"/>
<dbReference type="EMBL" id="CP007139">
    <property type="protein sequence ID" value="AIE86931.1"/>
    <property type="molecule type" value="Genomic_DNA"/>
</dbReference>
<dbReference type="InterPro" id="IPR024745">
    <property type="entry name" value="GH44_cat"/>
</dbReference>
<dbReference type="Pfam" id="PF12891">
    <property type="entry name" value="Glyco_hydro_44"/>
    <property type="match status" value="1"/>
</dbReference>
<dbReference type="Proteomes" id="UP000027982">
    <property type="component" value="Chromosome"/>
</dbReference>
<reference evidence="4 5" key="1">
    <citation type="journal article" date="2014" name="PLoS ONE">
        <title>The first complete genome sequence of the class fimbriimonadia in the phylum armatimonadetes.</title>
        <authorList>
            <person name="Hu Z.Y."/>
            <person name="Wang Y.Z."/>
            <person name="Im W.T."/>
            <person name="Wang S.Y."/>
            <person name="Zhao G.P."/>
            <person name="Zheng H.J."/>
            <person name="Quan Z.X."/>
        </authorList>
    </citation>
    <scope>NUCLEOTIDE SEQUENCE [LARGE SCALE GENOMIC DNA]</scope>
    <source>
        <strain evidence="4">Gsoil 348</strain>
    </source>
</reference>
<dbReference type="SUPFAM" id="SSF51011">
    <property type="entry name" value="Glycosyl hydrolase domain"/>
    <property type="match status" value="1"/>
</dbReference>
<dbReference type="Gene3D" id="2.60.120.260">
    <property type="entry name" value="Galactose-binding domain-like"/>
    <property type="match status" value="1"/>
</dbReference>
<organism evidence="4 5">
    <name type="scientific">Fimbriimonas ginsengisoli Gsoil 348</name>
    <dbReference type="NCBI Taxonomy" id="661478"/>
    <lineage>
        <taxon>Bacteria</taxon>
        <taxon>Bacillati</taxon>
        <taxon>Armatimonadota</taxon>
        <taxon>Fimbriimonadia</taxon>
        <taxon>Fimbriimonadales</taxon>
        <taxon>Fimbriimonadaceae</taxon>
        <taxon>Fimbriimonas</taxon>
    </lineage>
</organism>
<dbReference type="OrthoDB" id="9803686at2"/>
<evidence type="ECO:0000259" key="2">
    <source>
        <dbReference type="Pfam" id="PF12891"/>
    </source>
</evidence>
<keyword evidence="1" id="KW-0732">Signal</keyword>
<dbReference type="Pfam" id="PF21253">
    <property type="entry name" value="Mann_GBD_bact"/>
    <property type="match status" value="1"/>
</dbReference>
<name>A0A068NU10_FIMGI</name>
<protein>
    <submittedName>
        <fullName evidence="4">Cellulase</fullName>
    </submittedName>
</protein>
<dbReference type="HOGENOM" id="CLU_015111_1_1_0"/>
<accession>A0A068NU10</accession>
<feature type="domain" description="Mannanase galactose-binding" evidence="3">
    <location>
        <begin position="552"/>
        <end position="690"/>
    </location>
</feature>
<evidence type="ECO:0000256" key="1">
    <source>
        <dbReference type="SAM" id="SignalP"/>
    </source>
</evidence>
<dbReference type="Gene3D" id="2.60.40.1180">
    <property type="entry name" value="Golgi alpha-mannosidase II"/>
    <property type="match status" value="1"/>
</dbReference>
<sequence>MTGTSSPLLRLALASLATAVPFAAIAQTVITVNVTGNRKAINPNIYGTAYATAAQLPDLNCPVNRYGGNNSSRYNWNLNADNRGSDWFFQSIADTSAVAGERGDTFFSTAKTAGAQALITIPMVPYIANLASGRNKLWSFSKAKYGNQTAYDSFNPDSGNGISTASGNPYITGNNPLDANVANSVATQTAWVNHLIATWGSSSAGGVKYYIMDNEPALWNSTHRDVHPAGETYDEILNLYKTYALAIRNADANAQIVGPEEWGWTGYFYSGSDAAWANTHGWGGPFPDKSAHGNMDHIPWLLQQLKAYQTSSGKQLLNVFSLHYYPQQGEFSNDDSAAMRTIRNRSTRSLWDPSYVDTSWINSNVQLIPRMKSWVSTYYPGLQTAITEYNWGDEAQLNGATAQADIFGIFGREGLDMATRWTTPATNCPTYLAMKIYRNYDGSKSTFGETSVSCTVPNPDNLSAFASQRTSDGATTVMVVNKLGSSAPIRIDLSNFTPSGTATVWQISSATQTSINHLANATLSGNSLSATVPAQSVTLYVIAKSTASGPQYDFESNTQGWTSSGVPVASVSWSTTQHFAGTHSLAVNINGAAGTGNAFVGGPTVAAGSTVTFHVWIPATSSITSIQPYVQQGASGGWTWSGTWKDISTLTKGGWNTITVAVPANAVNPMYQLGCQFTTNATSTTTCYIDAVSW</sequence>
<evidence type="ECO:0000259" key="3">
    <source>
        <dbReference type="Pfam" id="PF21253"/>
    </source>
</evidence>
<dbReference type="RefSeq" id="WP_025229142.1">
    <property type="nucleotide sequence ID" value="NZ_CP007139.1"/>
</dbReference>
<gene>
    <name evidence="4" type="ORF">OP10G_3563</name>
</gene>
<dbReference type="InterPro" id="IPR013780">
    <property type="entry name" value="Glyco_hydro_b"/>
</dbReference>
<dbReference type="KEGG" id="fgi:OP10G_3563"/>
<dbReference type="STRING" id="661478.OP10G_3563"/>
<feature type="chain" id="PRO_5001653923" evidence="1">
    <location>
        <begin position="27"/>
        <end position="694"/>
    </location>
</feature>
<feature type="signal peptide" evidence="1">
    <location>
        <begin position="1"/>
        <end position="26"/>
    </location>
</feature>
<dbReference type="eggNOG" id="COG3291">
    <property type="taxonomic scope" value="Bacteria"/>
</dbReference>
<dbReference type="InterPro" id="IPR017853">
    <property type="entry name" value="GH"/>
</dbReference>
<dbReference type="InterPro" id="IPR049475">
    <property type="entry name" value="Mann_GBD_bact"/>
</dbReference>
<dbReference type="Gene3D" id="3.20.20.80">
    <property type="entry name" value="Glycosidases"/>
    <property type="match status" value="1"/>
</dbReference>
<feature type="domain" description="Glycoside hydrolase family 44 catalytic" evidence="2">
    <location>
        <begin position="81"/>
        <end position="328"/>
    </location>
</feature>
<evidence type="ECO:0000313" key="4">
    <source>
        <dbReference type="EMBL" id="AIE86931.1"/>
    </source>
</evidence>
<proteinExistence type="predicted"/>
<evidence type="ECO:0000313" key="5">
    <source>
        <dbReference type="Proteomes" id="UP000027982"/>
    </source>
</evidence>